<evidence type="ECO:0000259" key="4">
    <source>
        <dbReference type="SMART" id="SM00482"/>
    </source>
</evidence>
<dbReference type="Proteomes" id="UP000240855">
    <property type="component" value="Segment"/>
</dbReference>
<feature type="domain" description="DNA-directed DNA polymerase family A palm" evidence="4">
    <location>
        <begin position="483"/>
        <end position="737"/>
    </location>
</feature>
<organism evidence="5 6">
    <name type="scientific">Pseudomonas phage phiNV3</name>
    <dbReference type="NCBI Taxonomy" id="2079544"/>
    <lineage>
        <taxon>Viruses</taxon>
        <taxon>Duplodnaviria</taxon>
        <taxon>Heunggongvirae</taxon>
        <taxon>Uroviricota</taxon>
        <taxon>Caudoviricetes</taxon>
        <taxon>Autographivirales</taxon>
        <taxon>Autoscriptoviridae</taxon>
        <taxon>Krylovirinae</taxon>
        <taxon>Kirikabuvirus</taxon>
        <taxon>Kirikabuvirus NV3</taxon>
    </lineage>
</organism>
<dbReference type="GO" id="GO:0006302">
    <property type="term" value="P:double-strand break repair"/>
    <property type="evidence" value="ECO:0007669"/>
    <property type="project" value="TreeGrafter"/>
</dbReference>
<protein>
    <submittedName>
        <fullName evidence="5">Putative DNA polymerase I</fullName>
    </submittedName>
</protein>
<dbReference type="SMART" id="SM00482">
    <property type="entry name" value="POLAc"/>
    <property type="match status" value="1"/>
</dbReference>
<name>A0A2P0ZLJ4_9CAUD</name>
<dbReference type="InterPro" id="IPR002298">
    <property type="entry name" value="DNA_polymerase_A"/>
</dbReference>
<keyword evidence="6" id="KW-1185">Reference proteome</keyword>
<evidence type="ECO:0000256" key="3">
    <source>
        <dbReference type="SAM" id="MobiDB-lite"/>
    </source>
</evidence>
<dbReference type="PRINTS" id="PR00868">
    <property type="entry name" value="DNAPOLI"/>
</dbReference>
<dbReference type="PANTHER" id="PTHR10133:SF27">
    <property type="entry name" value="DNA POLYMERASE NU"/>
    <property type="match status" value="1"/>
</dbReference>
<accession>A0A2P0ZLJ4</accession>
<proteinExistence type="predicted"/>
<dbReference type="InterPro" id="IPR001098">
    <property type="entry name" value="DNA-dir_DNA_pol_A_palm_dom"/>
</dbReference>
<gene>
    <name evidence="5" type="ORF">phiNV3_p19</name>
</gene>
<evidence type="ECO:0000313" key="5">
    <source>
        <dbReference type="EMBL" id="AVH86128.1"/>
    </source>
</evidence>
<dbReference type="InterPro" id="IPR043502">
    <property type="entry name" value="DNA/RNA_pol_sf"/>
</dbReference>
<dbReference type="EMBL" id="MG845683">
    <property type="protein sequence ID" value="AVH86128.1"/>
    <property type="molecule type" value="Genomic_DNA"/>
</dbReference>
<evidence type="ECO:0000256" key="1">
    <source>
        <dbReference type="ARBA" id="ARBA00022705"/>
    </source>
</evidence>
<dbReference type="PANTHER" id="PTHR10133">
    <property type="entry name" value="DNA POLYMERASE I"/>
    <property type="match status" value="1"/>
</dbReference>
<feature type="region of interest" description="Disordered" evidence="3">
    <location>
        <begin position="462"/>
        <end position="481"/>
    </location>
</feature>
<keyword evidence="1" id="KW-0235">DNA replication</keyword>
<feature type="compositionally biased region" description="Polar residues" evidence="3">
    <location>
        <begin position="462"/>
        <end position="471"/>
    </location>
</feature>
<dbReference type="SUPFAM" id="SSF56672">
    <property type="entry name" value="DNA/RNA polymerases"/>
    <property type="match status" value="1"/>
</dbReference>
<dbReference type="Gene3D" id="3.30.70.370">
    <property type="match status" value="1"/>
</dbReference>
<sequence length="786" mass="89023">MSTIRFLDLETESHTHLGRKGSPYTDKNWIVMPGWRDDVNGVPGTVVDHYFRSRAEAEDPNNPWFNLDGVDILVCFNAMFEMSWFFTRHREEFLKFLRRGGRVLCTQLAEYLLSHQTWTYPALDEVAPKHGGTHKVDGIKALWDRGVLTSEMDPALLREYLSGPCGDVNNTALVFYSQMQQLQAKGMWRMYLERCEGMLAFSICEVSGLKIDREVADRNHATQLVELAGIRTELGKLVPTDLPDTLEFNWGSDYHMSALLFGGEVRYRKRVPYDPIQFEKADFIHMLDGAKLKADDWDSLTGDEQVACLTKHGGAVTYKSGKNKGQIKLHREDTDVEKLKWDEDGRYKFPGIIKFPDMPDVLRDKYTGKRAEFQQARALPDGTPVYSTSGDSLTALDTFGFEQAKMLMRAATLEKDNGAFYITHEYAKDGSIKKTKGMLQYVGGDGIIHHNLNQCATGTTRLSSSNPNLQQLPKVDEDDPTAGSRVKEMFVSRFGANGSIGEVDYTALEVVWCAALSGDMALLEKLMSGTDMHLYRLAGKADSWNGFSYEQLVQIKKDEEHPWHGRVMKARSAIKPKAFSAQYGASAGGIAFNTGCTIEEAQEFLDNEAALFPQSIKFRQTVRDAVELTGGTMEGLCREQTEFGWTVYRRGYYQAPGGTCYSFRQYPKWDRETRQTIMDYKDTQIANYWNQGEAGFMMTVSMGRIARWMIARPQFMISEFLINNVHDAVYTDCRNDTQREVNLACKAILEDAPKYMSEQLGYDIAHIPFPAVAESGSSMFNKKRLH</sequence>
<keyword evidence="2" id="KW-1194">Viral DNA replication</keyword>
<dbReference type="Pfam" id="PF00476">
    <property type="entry name" value="DNA_pol_A"/>
    <property type="match status" value="1"/>
</dbReference>
<reference evidence="5 6" key="1">
    <citation type="submission" date="2018-01" db="EMBL/GenBank/DDBJ databases">
        <title>Genome of phiNV3, a phiKMVvirus-like phage infecting Pseudomonas agarici.</title>
        <authorList>
            <person name="Storey N.H."/>
        </authorList>
    </citation>
    <scope>NUCLEOTIDE SEQUENCE [LARGE SCALE GENOMIC DNA]</scope>
</reference>
<dbReference type="GO" id="GO:0003677">
    <property type="term" value="F:DNA binding"/>
    <property type="evidence" value="ECO:0007669"/>
    <property type="project" value="InterPro"/>
</dbReference>
<evidence type="ECO:0000256" key="2">
    <source>
        <dbReference type="ARBA" id="ARBA00023109"/>
    </source>
</evidence>
<dbReference type="GO" id="GO:0003887">
    <property type="term" value="F:DNA-directed DNA polymerase activity"/>
    <property type="evidence" value="ECO:0007669"/>
    <property type="project" value="InterPro"/>
</dbReference>
<dbReference type="Gene3D" id="1.10.150.20">
    <property type="entry name" value="5' to 3' exonuclease, C-terminal subdomain"/>
    <property type="match status" value="1"/>
</dbReference>
<dbReference type="GO" id="GO:0039693">
    <property type="term" value="P:viral DNA genome replication"/>
    <property type="evidence" value="ECO:0007669"/>
    <property type="project" value="UniProtKB-KW"/>
</dbReference>
<evidence type="ECO:0000313" key="6">
    <source>
        <dbReference type="Proteomes" id="UP000240855"/>
    </source>
</evidence>
<dbReference type="GO" id="GO:0006261">
    <property type="term" value="P:DNA-templated DNA replication"/>
    <property type="evidence" value="ECO:0007669"/>
    <property type="project" value="InterPro"/>
</dbReference>